<proteinExistence type="predicted"/>
<name>A0A6A6U555_9PEZI</name>
<keyword evidence="1" id="KW-0732">Signal</keyword>
<evidence type="ECO:0000256" key="1">
    <source>
        <dbReference type="SAM" id="SignalP"/>
    </source>
</evidence>
<dbReference type="PANTHER" id="PTHR39599">
    <property type="entry name" value="GPI-ANCHORED PROTEIN (EUROFUNG)-RELATED-RELATED"/>
    <property type="match status" value="1"/>
</dbReference>
<reference evidence="2" key="1">
    <citation type="journal article" date="2020" name="Stud. Mycol.">
        <title>101 Dothideomycetes genomes: a test case for predicting lifestyles and emergence of pathogens.</title>
        <authorList>
            <person name="Haridas S."/>
            <person name="Albert R."/>
            <person name="Binder M."/>
            <person name="Bloem J."/>
            <person name="Labutti K."/>
            <person name="Salamov A."/>
            <person name="Andreopoulos B."/>
            <person name="Baker S."/>
            <person name="Barry K."/>
            <person name="Bills G."/>
            <person name="Bluhm B."/>
            <person name="Cannon C."/>
            <person name="Castanera R."/>
            <person name="Culley D."/>
            <person name="Daum C."/>
            <person name="Ezra D."/>
            <person name="Gonzalez J."/>
            <person name="Henrissat B."/>
            <person name="Kuo A."/>
            <person name="Liang C."/>
            <person name="Lipzen A."/>
            <person name="Lutzoni F."/>
            <person name="Magnuson J."/>
            <person name="Mondo S."/>
            <person name="Nolan M."/>
            <person name="Ohm R."/>
            <person name="Pangilinan J."/>
            <person name="Park H.-J."/>
            <person name="Ramirez L."/>
            <person name="Alfaro M."/>
            <person name="Sun H."/>
            <person name="Tritt A."/>
            <person name="Yoshinaga Y."/>
            <person name="Zwiers L.-H."/>
            <person name="Turgeon B."/>
            <person name="Goodwin S."/>
            <person name="Spatafora J."/>
            <person name="Crous P."/>
            <person name="Grigoriev I."/>
        </authorList>
    </citation>
    <scope>NUCLEOTIDE SEQUENCE</scope>
    <source>
        <strain evidence="2">CBS 115976</strain>
    </source>
</reference>
<organism evidence="2 3">
    <name type="scientific">Microthyrium microscopicum</name>
    <dbReference type="NCBI Taxonomy" id="703497"/>
    <lineage>
        <taxon>Eukaryota</taxon>
        <taxon>Fungi</taxon>
        <taxon>Dikarya</taxon>
        <taxon>Ascomycota</taxon>
        <taxon>Pezizomycotina</taxon>
        <taxon>Dothideomycetes</taxon>
        <taxon>Dothideomycetes incertae sedis</taxon>
        <taxon>Microthyriales</taxon>
        <taxon>Microthyriaceae</taxon>
        <taxon>Microthyrium</taxon>
    </lineage>
</organism>
<dbReference type="PANTHER" id="PTHR39599:SF1">
    <property type="entry name" value="GPI-ANCHORED PROTEIN (EUROFUNG)"/>
    <property type="match status" value="1"/>
</dbReference>
<keyword evidence="3" id="KW-1185">Reference proteome</keyword>
<protein>
    <submittedName>
        <fullName evidence="2">Uncharacterized protein</fullName>
    </submittedName>
</protein>
<feature type="chain" id="PRO_5025338521" evidence="1">
    <location>
        <begin position="22"/>
        <end position="288"/>
    </location>
</feature>
<evidence type="ECO:0000313" key="2">
    <source>
        <dbReference type="EMBL" id="KAF2667272.1"/>
    </source>
</evidence>
<evidence type="ECO:0000313" key="3">
    <source>
        <dbReference type="Proteomes" id="UP000799302"/>
    </source>
</evidence>
<feature type="signal peptide" evidence="1">
    <location>
        <begin position="1"/>
        <end position="21"/>
    </location>
</feature>
<accession>A0A6A6U555</accession>
<dbReference type="OrthoDB" id="5410926at2759"/>
<dbReference type="AlphaFoldDB" id="A0A6A6U555"/>
<sequence>MWNAKLLQSISLASTIQSALAAGVSTLAYTPAVLDLDYAHAANTSSPNEHFELLKRDGNCPSGYSSCAYIGAPAFCCKGNANCAIDSVGHAACCPAGAVCTGTINGNGFVTAGSATTSTTTTTAGGGVVVAGTTASPATLATGSASVVPNAYYPYKIIPTTYTNAGACSAAWSGCQTDLARCTAYLQGSGVATVAATIGGVTGNAGVTISAPNIGGGSTLPSPTITLPAAQASSVCSSLSIQACSNLNATACVVFGTSTAGNGAGHACGMAYTAVVGGAVGIAGGLLL</sequence>
<dbReference type="Proteomes" id="UP000799302">
    <property type="component" value="Unassembled WGS sequence"/>
</dbReference>
<dbReference type="EMBL" id="MU004237">
    <property type="protein sequence ID" value="KAF2667272.1"/>
    <property type="molecule type" value="Genomic_DNA"/>
</dbReference>
<gene>
    <name evidence="2" type="ORF">BT63DRAFT_426171</name>
</gene>